<dbReference type="Proteomes" id="UP000292702">
    <property type="component" value="Unassembled WGS sequence"/>
</dbReference>
<organism evidence="2 3">
    <name type="scientific">Steccherinum ochraceum</name>
    <dbReference type="NCBI Taxonomy" id="92696"/>
    <lineage>
        <taxon>Eukaryota</taxon>
        <taxon>Fungi</taxon>
        <taxon>Dikarya</taxon>
        <taxon>Basidiomycota</taxon>
        <taxon>Agaricomycotina</taxon>
        <taxon>Agaricomycetes</taxon>
        <taxon>Polyporales</taxon>
        <taxon>Steccherinaceae</taxon>
        <taxon>Steccherinum</taxon>
    </lineage>
</organism>
<gene>
    <name evidence="2" type="ORF">EIP91_007678</name>
</gene>
<evidence type="ECO:0000313" key="2">
    <source>
        <dbReference type="EMBL" id="TCD61967.1"/>
    </source>
</evidence>
<dbReference type="AlphaFoldDB" id="A0A4V2MVD7"/>
<feature type="compositionally biased region" description="Low complexity" evidence="1">
    <location>
        <begin position="11"/>
        <end position="28"/>
    </location>
</feature>
<feature type="region of interest" description="Disordered" evidence="1">
    <location>
        <begin position="1"/>
        <end position="28"/>
    </location>
</feature>
<feature type="compositionally biased region" description="Polar residues" evidence="1">
    <location>
        <begin position="238"/>
        <end position="247"/>
    </location>
</feature>
<feature type="region of interest" description="Disordered" evidence="1">
    <location>
        <begin position="238"/>
        <end position="330"/>
    </location>
</feature>
<dbReference type="STRING" id="92696.A0A4V2MVD7"/>
<evidence type="ECO:0000313" key="3">
    <source>
        <dbReference type="Proteomes" id="UP000292702"/>
    </source>
</evidence>
<accession>A0A4V2MVD7</accession>
<proteinExistence type="predicted"/>
<dbReference type="OrthoDB" id="2652955at2759"/>
<reference evidence="2 3" key="1">
    <citation type="submission" date="2018-11" db="EMBL/GenBank/DDBJ databases">
        <title>Genome assembly of Steccherinum ochraceum LE-BIN_3174, the white-rot fungus of the Steccherinaceae family (The Residual Polyporoid clade, Polyporales, Basidiomycota).</title>
        <authorList>
            <person name="Fedorova T.V."/>
            <person name="Glazunova O.A."/>
            <person name="Landesman E.O."/>
            <person name="Moiseenko K.V."/>
            <person name="Psurtseva N.V."/>
            <person name="Savinova O.S."/>
            <person name="Shakhova N.V."/>
            <person name="Tyazhelova T.V."/>
            <person name="Vasina D.V."/>
        </authorList>
    </citation>
    <scope>NUCLEOTIDE SEQUENCE [LARGE SCALE GENOMIC DNA]</scope>
    <source>
        <strain evidence="2 3">LE-BIN_3174</strain>
    </source>
</reference>
<name>A0A4V2MVD7_9APHY</name>
<comment type="caution">
    <text evidence="2">The sequence shown here is derived from an EMBL/GenBank/DDBJ whole genome shotgun (WGS) entry which is preliminary data.</text>
</comment>
<protein>
    <submittedName>
        <fullName evidence="2">Uncharacterized protein</fullName>
    </submittedName>
</protein>
<feature type="compositionally biased region" description="Polar residues" evidence="1">
    <location>
        <begin position="299"/>
        <end position="313"/>
    </location>
</feature>
<feature type="compositionally biased region" description="Polar residues" evidence="1">
    <location>
        <begin position="1"/>
        <end position="10"/>
    </location>
</feature>
<keyword evidence="3" id="KW-1185">Reference proteome</keyword>
<dbReference type="EMBL" id="RWJN01000415">
    <property type="protein sequence ID" value="TCD61967.1"/>
    <property type="molecule type" value="Genomic_DNA"/>
</dbReference>
<evidence type="ECO:0000256" key="1">
    <source>
        <dbReference type="SAM" id="MobiDB-lite"/>
    </source>
</evidence>
<sequence length="330" mass="35606">MPASTTQTPQKRTFSSSSMGSSKPKTTSTITANGSVFIAGVAVLEHLRFPTGKSRTMICDAQLYMEEEVPMTVGFKYFNSDNILFEDAVNIVFLVATVVTYDKSKFQLLHSEVLGEDDYDLIGEICMLIPAGTEDRPVNPCVPPLGIIAGPVTSQAGNNEEFNVDVTHWTQPGGYGQFATRGYFGATNRHANSEHKPLPRPGTIAAFAGRFTHTLRPAAGTPERFLIDVDYISFIGQSQIPPKSAPSTGKGKETPAKRFGFSFGSPTPRPSKKSKVEEPAPLQLAGPSGLQSDDLEYISPQNIASSSQPQVESSQKDAAITENLSEHEST</sequence>